<reference evidence="1 2" key="1">
    <citation type="submission" date="2016-10" db="EMBL/GenBank/DDBJ databases">
        <authorList>
            <person name="de Groot N.N."/>
        </authorList>
    </citation>
    <scope>NUCLEOTIDE SEQUENCE [LARGE SCALE GENOMIC DNA]</scope>
    <source>
        <strain evidence="1 2">DSM 21001</strain>
    </source>
</reference>
<dbReference type="STRING" id="474950.SAMN05421771_1850"/>
<gene>
    <name evidence="1" type="ORF">SAMN05421771_1850</name>
</gene>
<dbReference type="Proteomes" id="UP000199024">
    <property type="component" value="Unassembled WGS sequence"/>
</dbReference>
<keyword evidence="2" id="KW-1185">Reference proteome</keyword>
<proteinExistence type="predicted"/>
<dbReference type="RefSeq" id="WP_089838644.1">
    <property type="nucleotide sequence ID" value="NZ_FOZL01000001.1"/>
</dbReference>
<organism evidence="1 2">
    <name type="scientific">Granulicella pectinivorans</name>
    <dbReference type="NCBI Taxonomy" id="474950"/>
    <lineage>
        <taxon>Bacteria</taxon>
        <taxon>Pseudomonadati</taxon>
        <taxon>Acidobacteriota</taxon>
        <taxon>Terriglobia</taxon>
        <taxon>Terriglobales</taxon>
        <taxon>Acidobacteriaceae</taxon>
        <taxon>Granulicella</taxon>
    </lineage>
</organism>
<name>A0A1I6M507_9BACT</name>
<dbReference type="EMBL" id="FOZL01000001">
    <property type="protein sequence ID" value="SFS10805.1"/>
    <property type="molecule type" value="Genomic_DNA"/>
</dbReference>
<dbReference type="AlphaFoldDB" id="A0A1I6M507"/>
<dbReference type="OrthoDB" id="9857436at2"/>
<sequence>MTDEIKKKKKYDKDLKRARERFHAEKVQAALKEAILGVSGTTVFDVQRIVGQLFERLQDHRYPKGVAYARLFQAEAVAWASRQAQLVVKLRQILSGRERDVLDTMLFLRLPEFAGCVNDADALQVWTQVIARRETEGIEALATWIKVHAAAVRSGIRRVLVDCRDLEGCIDDVEDQLFSEMWMYVADHAAKFADTEGLRAELHWRAYWRARAWKTERIRLLKKGDAPKPASTDGIEETESELAYLREQGKCSPRPIVLGPGDEHANDAYKEGLGDEGKVRMWSGAIDLEQYHNPIVIRDLPWTYADLERELRRAGPFRADEVYDAETCEQTLLAA</sequence>
<protein>
    <submittedName>
        <fullName evidence="1">Uncharacterized protein</fullName>
    </submittedName>
</protein>
<accession>A0A1I6M507</accession>
<evidence type="ECO:0000313" key="1">
    <source>
        <dbReference type="EMBL" id="SFS10805.1"/>
    </source>
</evidence>
<evidence type="ECO:0000313" key="2">
    <source>
        <dbReference type="Proteomes" id="UP000199024"/>
    </source>
</evidence>